<dbReference type="RefSeq" id="WP_203919102.1">
    <property type="nucleotide sequence ID" value="NZ_BONZ01000034.1"/>
</dbReference>
<comment type="caution">
    <text evidence="2">The sequence shown here is derived from an EMBL/GenBank/DDBJ whole genome shotgun (WGS) entry which is preliminary data.</text>
</comment>
<dbReference type="Pfam" id="PF01872">
    <property type="entry name" value="RibD_C"/>
    <property type="match status" value="1"/>
</dbReference>
<dbReference type="PANTHER" id="PTHR38011">
    <property type="entry name" value="DIHYDROFOLATE REDUCTASE FAMILY PROTEIN (AFU_ORTHOLOGUE AFUA_8G06820)"/>
    <property type="match status" value="1"/>
</dbReference>
<reference evidence="2" key="1">
    <citation type="submission" date="2021-01" db="EMBL/GenBank/DDBJ databases">
        <title>Whole genome shotgun sequence of Rugosimonospora africana NBRC 104875.</title>
        <authorList>
            <person name="Komaki H."/>
            <person name="Tamura T."/>
        </authorList>
    </citation>
    <scope>NUCLEOTIDE SEQUENCE</scope>
    <source>
        <strain evidence="2">NBRC 104875</strain>
    </source>
</reference>
<evidence type="ECO:0000313" key="2">
    <source>
        <dbReference type="EMBL" id="GIH15479.1"/>
    </source>
</evidence>
<dbReference type="Proteomes" id="UP000642748">
    <property type="component" value="Unassembled WGS sequence"/>
</dbReference>
<dbReference type="InterPro" id="IPR002734">
    <property type="entry name" value="RibDG_C"/>
</dbReference>
<dbReference type="EMBL" id="BONZ01000034">
    <property type="protein sequence ID" value="GIH15479.1"/>
    <property type="molecule type" value="Genomic_DNA"/>
</dbReference>
<dbReference type="GO" id="GO:0008703">
    <property type="term" value="F:5-amino-6-(5-phosphoribosylamino)uracil reductase activity"/>
    <property type="evidence" value="ECO:0007669"/>
    <property type="project" value="InterPro"/>
</dbReference>
<dbReference type="InterPro" id="IPR050765">
    <property type="entry name" value="Riboflavin_Biosynth_HTPR"/>
</dbReference>
<proteinExistence type="predicted"/>
<dbReference type="SUPFAM" id="SSF53597">
    <property type="entry name" value="Dihydrofolate reductase-like"/>
    <property type="match status" value="1"/>
</dbReference>
<keyword evidence="3" id="KW-1185">Reference proteome</keyword>
<evidence type="ECO:0000313" key="3">
    <source>
        <dbReference type="Proteomes" id="UP000642748"/>
    </source>
</evidence>
<organism evidence="2 3">
    <name type="scientific">Rugosimonospora africana</name>
    <dbReference type="NCBI Taxonomy" id="556532"/>
    <lineage>
        <taxon>Bacteria</taxon>
        <taxon>Bacillati</taxon>
        <taxon>Actinomycetota</taxon>
        <taxon>Actinomycetes</taxon>
        <taxon>Micromonosporales</taxon>
        <taxon>Micromonosporaceae</taxon>
        <taxon>Rugosimonospora</taxon>
    </lineage>
</organism>
<dbReference type="PANTHER" id="PTHR38011:SF11">
    <property type="entry name" value="2,5-DIAMINO-6-RIBOSYLAMINO-4(3H)-PYRIMIDINONE 5'-PHOSPHATE REDUCTASE"/>
    <property type="match status" value="1"/>
</dbReference>
<dbReference type="InterPro" id="IPR024072">
    <property type="entry name" value="DHFR-like_dom_sf"/>
</dbReference>
<dbReference type="GO" id="GO:0009231">
    <property type="term" value="P:riboflavin biosynthetic process"/>
    <property type="evidence" value="ECO:0007669"/>
    <property type="project" value="InterPro"/>
</dbReference>
<sequence>MTAQPRKLVVSALTTVDGAHHNPMSFAGPYFDDAAAARSMADLEACDAMLMGRNTYEYFAQGWSNATDPYSRRINDIVKYVFSSTLTTAAWSNTTVLPGDVATTVAELKQQGGGDLMIYGYGRLSQILLEHGLVDKLKIAVFPVIAGAETPLSRPGRNAPLRLASTHTWTNGTVQLAYIPEGGTPR</sequence>
<feature type="domain" description="Bacterial bifunctional deaminase-reductase C-terminal" evidence="1">
    <location>
        <begin position="7"/>
        <end position="173"/>
    </location>
</feature>
<gene>
    <name evidence="2" type="ORF">Raf01_36510</name>
</gene>
<accession>A0A8J3QRC4</accession>
<protein>
    <submittedName>
        <fullName evidence="2">Deaminase reductase</fullName>
    </submittedName>
</protein>
<name>A0A8J3QRC4_9ACTN</name>
<dbReference type="AlphaFoldDB" id="A0A8J3QRC4"/>
<evidence type="ECO:0000259" key="1">
    <source>
        <dbReference type="Pfam" id="PF01872"/>
    </source>
</evidence>
<dbReference type="Gene3D" id="3.40.430.10">
    <property type="entry name" value="Dihydrofolate Reductase, subunit A"/>
    <property type="match status" value="1"/>
</dbReference>